<keyword evidence="3" id="KW-0583">PHB biosynthesis</keyword>
<evidence type="ECO:0000313" key="5">
    <source>
        <dbReference type="EMBL" id="TIH98716.1"/>
    </source>
</evidence>
<comment type="pathway">
    <text evidence="1">Biopolymer metabolism; poly-(R)-3-hydroxybutanoate biosynthesis.</text>
</comment>
<dbReference type="Pfam" id="PF09712">
    <property type="entry name" value="PHA_synth_III_E"/>
    <property type="match status" value="1"/>
</dbReference>
<accession>A0A4T2GJU5</accession>
<evidence type="ECO:0000256" key="1">
    <source>
        <dbReference type="ARBA" id="ARBA00004683"/>
    </source>
</evidence>
<protein>
    <recommendedName>
        <fullName evidence="2">Poly(3-hydroxyalkanoate) polymerase subunit PhaE</fullName>
    </recommendedName>
</protein>
<evidence type="ECO:0000313" key="6">
    <source>
        <dbReference type="Proteomes" id="UP000305165"/>
    </source>
</evidence>
<sequence length="430" mass="50657">MVDFNSMNQWFEAQKKLAEQWQSMFPLNQTSTSSSSSNLQDLWTAQQQFFNDYMKAFQPAGFTPAYPLPFSHPAFESWNKFQSSWTEQMEKAVKEGPLGNYMAQFPDMNTYLDFYRQQFNPSRLFDAMDSESYSVFLKMMDANQHFLSFYRYFDNLRDLYSKPLEADGKEMMEKWLADGQQFYTDFVQPFIPAQLRQLVDAPYQLSQTMKDNWVKFLGPWSESFFDLARLYVEGAHGDTDKLAEYFEVWKKQYEETVAPLLRVPGMGNNTEKIERHNAFIDNSIQLLLTSVEFQQKLAQVTRKRAKGLLEEYAELVKKGEQPQTYKEFYQHWSNEVEKTLQEYFYSDEFSQLLAKFGTANAQFVIARNKLLELSLKNLPVVLESDARSLYKKVQDLKREVNKLKRELKELKEPKEDAKVTKPKTSKKTDK</sequence>
<comment type="caution">
    <text evidence="5">The sequence shown here is derived from an EMBL/GenBank/DDBJ whole genome shotgun (WGS) entry which is preliminary data.</text>
</comment>
<evidence type="ECO:0000256" key="2">
    <source>
        <dbReference type="ARBA" id="ARBA00019066"/>
    </source>
</evidence>
<evidence type="ECO:0000256" key="4">
    <source>
        <dbReference type="SAM" id="MobiDB-lite"/>
    </source>
</evidence>
<gene>
    <name evidence="5" type="ORF">FAJ39_09740</name>
</gene>
<dbReference type="InterPro" id="IPR010123">
    <property type="entry name" value="PHA_synth_III_E"/>
</dbReference>
<feature type="compositionally biased region" description="Basic residues" evidence="4">
    <location>
        <begin position="420"/>
        <end position="430"/>
    </location>
</feature>
<dbReference type="GO" id="GO:0042619">
    <property type="term" value="P:poly-hydroxybutyrate biosynthetic process"/>
    <property type="evidence" value="ECO:0007669"/>
    <property type="project" value="UniProtKB-KW"/>
</dbReference>
<reference evidence="5 6" key="1">
    <citation type="submission" date="2019-04" db="EMBL/GenBank/DDBJ databases">
        <title>Genome analysis of Streptococcus suis strain WUSS424.</title>
        <authorList>
            <person name="Chen H."/>
            <person name="Gao X."/>
            <person name="Wu Z."/>
        </authorList>
    </citation>
    <scope>NUCLEOTIDE SEQUENCE [LARGE SCALE GENOMIC DNA]</scope>
    <source>
        <strain evidence="5 6">WUSS424</strain>
    </source>
</reference>
<evidence type="ECO:0000256" key="3">
    <source>
        <dbReference type="ARBA" id="ARBA00022752"/>
    </source>
</evidence>
<dbReference type="Proteomes" id="UP000305165">
    <property type="component" value="Unassembled WGS sequence"/>
</dbReference>
<dbReference type="UniPathway" id="UPA00917"/>
<feature type="region of interest" description="Disordered" evidence="4">
    <location>
        <begin position="411"/>
        <end position="430"/>
    </location>
</feature>
<name>A0A4T2GJU5_STRSU</name>
<organism evidence="5 6">
    <name type="scientific">Streptococcus suis</name>
    <dbReference type="NCBI Taxonomy" id="1307"/>
    <lineage>
        <taxon>Bacteria</taxon>
        <taxon>Bacillati</taxon>
        <taxon>Bacillota</taxon>
        <taxon>Bacilli</taxon>
        <taxon>Lactobacillales</taxon>
        <taxon>Streptococcaceae</taxon>
        <taxon>Streptococcus</taxon>
    </lineage>
</organism>
<dbReference type="AlphaFoldDB" id="A0A4T2GJU5"/>
<dbReference type="EMBL" id="SSXO01000006">
    <property type="protein sequence ID" value="TIH98716.1"/>
    <property type="molecule type" value="Genomic_DNA"/>
</dbReference>
<dbReference type="OrthoDB" id="617533at2"/>
<proteinExistence type="predicted"/>